<dbReference type="InterPro" id="IPR043426">
    <property type="entry name" value="MltB-like"/>
</dbReference>
<dbReference type="Gene3D" id="1.10.8.350">
    <property type="entry name" value="Bacterial muramidase"/>
    <property type="match status" value="1"/>
</dbReference>
<dbReference type="SUPFAM" id="SSF47090">
    <property type="entry name" value="PGBD-like"/>
    <property type="match status" value="1"/>
</dbReference>
<reference evidence="4" key="1">
    <citation type="submission" date="2015-10" db="EMBL/GenBank/DDBJ databases">
        <authorList>
            <person name="Gilbert D.G."/>
        </authorList>
    </citation>
    <scope>NUCLEOTIDE SEQUENCE</scope>
    <source>
        <strain evidence="4">Phyl III-seqv23</strain>
    </source>
</reference>
<dbReference type="SUPFAM" id="SSF53955">
    <property type="entry name" value="Lysozyme-like"/>
    <property type="match status" value="1"/>
</dbReference>
<feature type="domain" description="Transglycosylase SLT" evidence="3">
    <location>
        <begin position="56"/>
        <end position="348"/>
    </location>
</feature>
<dbReference type="InterPro" id="IPR036365">
    <property type="entry name" value="PGBD-like_sf"/>
</dbReference>
<dbReference type="PANTHER" id="PTHR30163">
    <property type="entry name" value="MEMBRANE-BOUND LYTIC MUREIN TRANSGLYCOSYLASE B"/>
    <property type="match status" value="1"/>
</dbReference>
<evidence type="ECO:0000259" key="3">
    <source>
        <dbReference type="Pfam" id="PF13406"/>
    </source>
</evidence>
<keyword evidence="4" id="KW-0326">Glycosidase</keyword>
<dbReference type="GO" id="GO:0008933">
    <property type="term" value="F:peptidoglycan lytic transglycosylase activity"/>
    <property type="evidence" value="ECO:0007669"/>
    <property type="project" value="TreeGrafter"/>
</dbReference>
<evidence type="ECO:0000259" key="2">
    <source>
        <dbReference type="Pfam" id="PF01471"/>
    </source>
</evidence>
<dbReference type="InterPro" id="IPR031304">
    <property type="entry name" value="SLT_2"/>
</dbReference>
<keyword evidence="1" id="KW-0732">Signal</keyword>
<evidence type="ECO:0000256" key="1">
    <source>
        <dbReference type="SAM" id="SignalP"/>
    </source>
</evidence>
<dbReference type="InterPro" id="IPR023346">
    <property type="entry name" value="Lysozyme-like_dom_sf"/>
</dbReference>
<name>A0A0S4TN17_RALSL</name>
<dbReference type="InterPro" id="IPR036366">
    <property type="entry name" value="PGBDSf"/>
</dbReference>
<dbReference type="InterPro" id="IPR011970">
    <property type="entry name" value="MltB_2"/>
</dbReference>
<organism evidence="4">
    <name type="scientific">Ralstonia solanacearum</name>
    <name type="common">Pseudomonas solanacearum</name>
    <dbReference type="NCBI Taxonomy" id="305"/>
    <lineage>
        <taxon>Bacteria</taxon>
        <taxon>Pseudomonadati</taxon>
        <taxon>Pseudomonadota</taxon>
        <taxon>Betaproteobacteria</taxon>
        <taxon>Burkholderiales</taxon>
        <taxon>Burkholderiaceae</taxon>
        <taxon>Ralstonia</taxon>
        <taxon>Ralstonia solanacearum species complex</taxon>
    </lineage>
</organism>
<proteinExistence type="predicted"/>
<feature type="domain" description="Peptidoglycan binding-like" evidence="2">
    <location>
        <begin position="371"/>
        <end position="425"/>
    </location>
</feature>
<dbReference type="EMBL" id="LN899819">
    <property type="protein sequence ID" value="CUV11466.1"/>
    <property type="molecule type" value="Genomic_DNA"/>
</dbReference>
<evidence type="ECO:0000313" key="4">
    <source>
        <dbReference type="EMBL" id="CUV11466.1"/>
    </source>
</evidence>
<keyword evidence="5" id="KW-0614">Plasmid</keyword>
<dbReference type="Pfam" id="PF01471">
    <property type="entry name" value="PG_binding_1"/>
    <property type="match status" value="1"/>
</dbReference>
<dbReference type="EMBL" id="CP039340">
    <property type="protein sequence ID" value="QCX51834.1"/>
    <property type="molecule type" value="Genomic_DNA"/>
</dbReference>
<dbReference type="Gene3D" id="1.10.530.10">
    <property type="match status" value="1"/>
</dbReference>
<dbReference type="Proteomes" id="UP000310553">
    <property type="component" value="Plasmid pUW386"/>
</dbReference>
<gene>
    <name evidence="4" type="primary">mltB</name>
    <name evidence="5" type="ORF">E7Z57_22845</name>
    <name evidence="4" type="ORF">RUN39_v1_140038</name>
</gene>
<feature type="signal peptide" evidence="1">
    <location>
        <begin position="1"/>
        <end position="20"/>
    </location>
</feature>
<keyword evidence="4" id="KW-0378">Hydrolase</keyword>
<dbReference type="PANTHER" id="PTHR30163:SF8">
    <property type="entry name" value="LYTIC MUREIN TRANSGLYCOSYLASE"/>
    <property type="match status" value="1"/>
</dbReference>
<reference evidence="5 6" key="2">
    <citation type="submission" date="2019-04" db="EMBL/GenBank/DDBJ databases">
        <title>Complete Genome of UW386 and Higher Quality Genome of UW700.</title>
        <authorList>
            <person name="Jacobs J."/>
            <person name="Perez A."/>
            <person name="Steidl O."/>
            <person name="Allen C."/>
        </authorList>
    </citation>
    <scope>NUCLEOTIDE SEQUENCE [LARGE SCALE GENOMIC DNA]</scope>
    <source>
        <strain evidence="5 6">UW386</strain>
        <plasmid evidence="5">pUW386</plasmid>
        <plasmid evidence="6">puw386</plasmid>
    </source>
</reference>
<dbReference type="GO" id="GO:0009253">
    <property type="term" value="P:peptidoglycan catabolic process"/>
    <property type="evidence" value="ECO:0007669"/>
    <property type="project" value="TreeGrafter"/>
</dbReference>
<geneLocation type="plasmid" evidence="6">
    <name>puw386</name>
</geneLocation>
<dbReference type="AlphaFoldDB" id="A0A0S4TN17"/>
<dbReference type="Pfam" id="PF13406">
    <property type="entry name" value="SLT_2"/>
    <property type="match status" value="1"/>
</dbReference>
<dbReference type="NCBIfam" id="TIGR02283">
    <property type="entry name" value="MltB_2"/>
    <property type="match status" value="1"/>
</dbReference>
<evidence type="ECO:0000313" key="5">
    <source>
        <dbReference type="EMBL" id="QCX51834.1"/>
    </source>
</evidence>
<evidence type="ECO:0000313" key="6">
    <source>
        <dbReference type="Proteomes" id="UP000310553"/>
    </source>
</evidence>
<feature type="chain" id="PRO_5013466677" evidence="1">
    <location>
        <begin position="21"/>
        <end position="427"/>
    </location>
</feature>
<dbReference type="EC" id="3.2.1.-" evidence="4"/>
<dbReference type="GO" id="GO:0016798">
    <property type="term" value="F:hydrolase activity, acting on glycosyl bonds"/>
    <property type="evidence" value="ECO:0007669"/>
    <property type="project" value="UniProtKB-KW"/>
</dbReference>
<sequence>MSKLPSFKVIAILTSFSLGAFHVTAHGQDLKPSASEPVASGASATGASLPGTDATFDAWVTGFRQKAIDAGIPADTFDSAFKQVTPDPEVVELDRQQPEFTTYIWDYLDKRITAERIQQGQSLLGQHDAMFQRLERDYGVDRHILTAIWAIESQYGSEIGKRYIIRSLATLANDGRRKTYAENQLLASLQILQNDRIPREQLVGSWAGAMGQTQFIPTTYLAYAVDGDGDQKRDVWNSSADALASAANYLKEAGWQRGGIWGREVKVPESFDYALADMSVKKSVAEWQWLGVVGACDPLPPQIASLQASIVMPAGYRGPKFLVLDGYRAIRRYNPSTAYALAVALLADSYAGKGKLVQAWPTDDPPLNNATDIKQLQQRLADKGYDPGTIDGLIGDRTQAAIRAYQKDQHLPQDGYASRSLLARLEK</sequence>
<dbReference type="PATRIC" id="fig|305.106.peg.3213"/>
<dbReference type="InterPro" id="IPR002477">
    <property type="entry name" value="Peptidoglycan-bd-like"/>
</dbReference>
<protein>
    <submittedName>
        <fullName evidence="4 5">Lytic murein transglycosylase</fullName>
        <ecNumber evidence="4">3.2.1.-</ecNumber>
    </submittedName>
</protein>
<accession>A0A0S4TN17</accession>
<dbReference type="Gene3D" id="1.10.101.10">
    <property type="entry name" value="PGBD-like superfamily/PGBD"/>
    <property type="match status" value="1"/>
</dbReference>
<geneLocation type="plasmid" evidence="5">
    <name>pUW386</name>
</geneLocation>